<evidence type="ECO:0000256" key="4">
    <source>
        <dbReference type="ARBA" id="ARBA00022827"/>
    </source>
</evidence>
<dbReference type="PRINTS" id="PR00370">
    <property type="entry name" value="FMOXYGENASE"/>
</dbReference>
<keyword evidence="3 8" id="KW-0285">Flavoprotein</keyword>
<dbReference type="PIRSF" id="PIRSF000332">
    <property type="entry name" value="FMO"/>
    <property type="match status" value="1"/>
</dbReference>
<dbReference type="HOGENOM" id="CLU_006909_3_0_1"/>
<keyword evidence="7 8" id="KW-0503">Monooxygenase</keyword>
<comment type="cofactor">
    <cofactor evidence="1 8">
        <name>FAD</name>
        <dbReference type="ChEBI" id="CHEBI:57692"/>
    </cofactor>
</comment>
<dbReference type="GO" id="GO:0004499">
    <property type="term" value="F:N,N-dimethylaniline monooxygenase activity"/>
    <property type="evidence" value="ECO:0007669"/>
    <property type="project" value="InterPro"/>
</dbReference>
<reference evidence="10" key="1">
    <citation type="submission" date="2011-08" db="EMBL/GenBank/DDBJ databases">
        <title>The draft genome of Latimeria chalumnae.</title>
        <authorList>
            <person name="Di Palma F."/>
            <person name="Alfoldi J."/>
            <person name="Johnson J."/>
            <person name="Berlin A."/>
            <person name="Gnerre S."/>
            <person name="Jaffe D."/>
            <person name="MacCallum I."/>
            <person name="Young S."/>
            <person name="Walker B.J."/>
            <person name="Lander E."/>
            <person name="Lindblad-Toh K."/>
        </authorList>
    </citation>
    <scope>NUCLEOTIDE SEQUENCE [LARGE SCALE GENOMIC DNA]</scope>
    <source>
        <strain evidence="10">Wild caught</strain>
    </source>
</reference>
<dbReference type="Ensembl" id="ENSLACT00000001850.2">
    <property type="protein sequence ID" value="ENSLACP00000001837.2"/>
    <property type="gene ID" value="ENSLACG00000001640.2"/>
</dbReference>
<dbReference type="EMBL" id="AFYH01161751">
    <property type="status" value="NOT_ANNOTATED_CDS"/>
    <property type="molecule type" value="Genomic_DNA"/>
</dbReference>
<dbReference type="RefSeq" id="XP_006005513.1">
    <property type="nucleotide sequence ID" value="XM_006005451.3"/>
</dbReference>
<dbReference type="Pfam" id="PF00743">
    <property type="entry name" value="FMO-like"/>
    <property type="match status" value="2"/>
</dbReference>
<keyword evidence="6 8" id="KW-0560">Oxidoreductase</keyword>
<evidence type="ECO:0000256" key="1">
    <source>
        <dbReference type="ARBA" id="ARBA00001974"/>
    </source>
</evidence>
<dbReference type="OrthoDB" id="66881at2759"/>
<gene>
    <name evidence="9" type="primary">LOC102363240</name>
</gene>
<dbReference type="InterPro" id="IPR050346">
    <property type="entry name" value="FMO-like"/>
</dbReference>
<sequence length="435" mass="49111">MSLRKFQVAVIGAGAAGLCAARHLLSRGEYFAPPVVYELSNSVGGTWVYTDDVGTDQHGLPVHSSMYRDLRSNLPKEVMAFPGFPFDSQLPSFVHHSKVKQYLDQYADHYGVREHIKFQTLVELVKPVVGDDKERRVTWEVTSRNLSSMGPSETNIFNAVLVCTGHYSQPHIPVIPGIKEFKGDVMHSHEYRTPEPFSGKRVVLNGAGPSGVDISLELSRIAKVVILSHSLKPLSCPLPDNVIQAPDVECFSQSGVIFQDGTEHPADTFMFCTGYNYSFPFLSQEVGLKVEDSVLSPLYQHIVHTRFPTLAFIGMCRTVCPFPHFNCQVLFFLSVLDGTFRLPSTEEMDTATREELQSHLRSGALPRHFHKLDSLQWDYAENLARMGKFDSLPPIIREIFDSCRSYRISNLLNFRSYRYEITGNNEWRMVPGEQE</sequence>
<evidence type="ECO:0000256" key="5">
    <source>
        <dbReference type="ARBA" id="ARBA00022857"/>
    </source>
</evidence>
<dbReference type="AlphaFoldDB" id="H2ZWR6"/>
<dbReference type="Proteomes" id="UP000008672">
    <property type="component" value="Unassembled WGS sequence"/>
</dbReference>
<dbReference type="InterPro" id="IPR000960">
    <property type="entry name" value="Flavin_mOase"/>
</dbReference>
<evidence type="ECO:0000256" key="6">
    <source>
        <dbReference type="ARBA" id="ARBA00023002"/>
    </source>
</evidence>
<dbReference type="GeneTree" id="ENSGT00940000164245"/>
<reference evidence="9" key="3">
    <citation type="submission" date="2025-09" db="UniProtKB">
        <authorList>
            <consortium name="Ensembl"/>
        </authorList>
    </citation>
    <scope>IDENTIFICATION</scope>
</reference>
<dbReference type="KEGG" id="lcm:102363240"/>
<protein>
    <recommendedName>
        <fullName evidence="8">Flavin-containing monooxygenase</fullName>
        <ecNumber evidence="8">1.-.-.-</ecNumber>
    </recommendedName>
</protein>
<dbReference type="eggNOG" id="KOG1399">
    <property type="taxonomic scope" value="Eukaryota"/>
</dbReference>
<evidence type="ECO:0000256" key="8">
    <source>
        <dbReference type="RuleBase" id="RU361177"/>
    </source>
</evidence>
<evidence type="ECO:0000256" key="3">
    <source>
        <dbReference type="ARBA" id="ARBA00022630"/>
    </source>
</evidence>
<comment type="similarity">
    <text evidence="2 8">Belongs to the FMO family.</text>
</comment>
<evidence type="ECO:0000256" key="2">
    <source>
        <dbReference type="ARBA" id="ARBA00009183"/>
    </source>
</evidence>
<keyword evidence="4 8" id="KW-0274">FAD</keyword>
<keyword evidence="10" id="KW-1185">Reference proteome</keyword>
<dbReference type="STRING" id="7897.ENSLACP00000001837"/>
<dbReference type="InterPro" id="IPR036188">
    <property type="entry name" value="FAD/NAD-bd_sf"/>
</dbReference>
<dbReference type="EC" id="1.-.-.-" evidence="8"/>
<dbReference type="OMA" id="LYQHVVW"/>
<dbReference type="EMBL" id="AFYH01161750">
    <property type="status" value="NOT_ANNOTATED_CDS"/>
    <property type="molecule type" value="Genomic_DNA"/>
</dbReference>
<dbReference type="InParanoid" id="H2ZWR6"/>
<organism evidence="9 10">
    <name type="scientific">Latimeria chalumnae</name>
    <name type="common">Coelacanth</name>
    <dbReference type="NCBI Taxonomy" id="7897"/>
    <lineage>
        <taxon>Eukaryota</taxon>
        <taxon>Metazoa</taxon>
        <taxon>Chordata</taxon>
        <taxon>Craniata</taxon>
        <taxon>Vertebrata</taxon>
        <taxon>Euteleostomi</taxon>
        <taxon>Coelacanthiformes</taxon>
        <taxon>Coelacanthidae</taxon>
        <taxon>Latimeria</taxon>
    </lineage>
</organism>
<dbReference type="GO" id="GO:0050660">
    <property type="term" value="F:flavin adenine dinucleotide binding"/>
    <property type="evidence" value="ECO:0007669"/>
    <property type="project" value="InterPro"/>
</dbReference>
<proteinExistence type="inferred from homology"/>
<dbReference type="GO" id="GO:0050661">
    <property type="term" value="F:NADP binding"/>
    <property type="evidence" value="ECO:0007669"/>
    <property type="project" value="InterPro"/>
</dbReference>
<evidence type="ECO:0000313" key="9">
    <source>
        <dbReference type="Ensembl" id="ENSLACP00000001837.2"/>
    </source>
</evidence>
<dbReference type="GeneID" id="102363240"/>
<evidence type="ECO:0000313" key="10">
    <source>
        <dbReference type="Proteomes" id="UP000008672"/>
    </source>
</evidence>
<accession>H2ZWR6</accession>
<dbReference type="SUPFAM" id="SSF51905">
    <property type="entry name" value="FAD/NAD(P)-binding domain"/>
    <property type="match status" value="2"/>
</dbReference>
<dbReference type="InterPro" id="IPR020946">
    <property type="entry name" value="Flavin_mOase-like"/>
</dbReference>
<reference evidence="9" key="2">
    <citation type="submission" date="2025-08" db="UniProtKB">
        <authorList>
            <consortium name="Ensembl"/>
        </authorList>
    </citation>
    <scope>IDENTIFICATION</scope>
</reference>
<dbReference type="PANTHER" id="PTHR23023">
    <property type="entry name" value="DIMETHYLANILINE MONOOXYGENASE"/>
    <property type="match status" value="1"/>
</dbReference>
<keyword evidence="5" id="KW-0521">NADP</keyword>
<dbReference type="FunFam" id="3.50.50.60:FF:000138">
    <property type="entry name" value="Flavin-containing monooxygenase"/>
    <property type="match status" value="1"/>
</dbReference>
<evidence type="ECO:0000256" key="7">
    <source>
        <dbReference type="ARBA" id="ARBA00023033"/>
    </source>
</evidence>
<name>H2ZWR6_LATCH</name>
<dbReference type="Gene3D" id="3.50.50.60">
    <property type="entry name" value="FAD/NAD(P)-binding domain"/>
    <property type="match status" value="2"/>
</dbReference>